<evidence type="ECO:0000313" key="2">
    <source>
        <dbReference type="Proteomes" id="UP000775547"/>
    </source>
</evidence>
<gene>
    <name evidence="1" type="ORF">DXG03_005727</name>
</gene>
<sequence length="238" mass="26420">MAIASNSISQYISVSNETTKNDFYNISPARQKGEKKPKFDVPDNNAVKGSDIYKRVAAEDTDNSFDFAELTHGEDADGPIVVAQVDSSEDAVANRARVRKAVLSHSLDSIELLKQDIKVLQQHNLAVWQEQREIARERIEEITRELTGQEHVFRREVSTSVYTSSSPVVKSLCQRDFLLNIVDQAPAPLGDSTGSIFGDDVVDTPYKLEKERSTLERFVGTLEKLIGGHEGKYTCSSG</sequence>
<reference evidence="1" key="1">
    <citation type="submission" date="2020-07" db="EMBL/GenBank/DDBJ databases">
        <authorList>
            <person name="Nieuwenhuis M."/>
            <person name="Van De Peppel L.J.J."/>
        </authorList>
    </citation>
    <scope>NUCLEOTIDE SEQUENCE</scope>
    <source>
        <strain evidence="1">AP01</strain>
        <tissue evidence="1">Mycelium</tissue>
    </source>
</reference>
<dbReference type="AlphaFoldDB" id="A0A9P7G9T1"/>
<evidence type="ECO:0000313" key="1">
    <source>
        <dbReference type="EMBL" id="KAG5645589.1"/>
    </source>
</evidence>
<keyword evidence="2" id="KW-1185">Reference proteome</keyword>
<comment type="caution">
    <text evidence="1">The sequence shown here is derived from an EMBL/GenBank/DDBJ whole genome shotgun (WGS) entry which is preliminary data.</text>
</comment>
<name>A0A9P7G9T1_9AGAR</name>
<proteinExistence type="predicted"/>
<reference evidence="1" key="2">
    <citation type="submission" date="2021-10" db="EMBL/GenBank/DDBJ databases">
        <title>Phylogenomics reveals ancestral predisposition of the termite-cultivated fungus Termitomyces towards a domesticated lifestyle.</title>
        <authorList>
            <person name="Auxier B."/>
            <person name="Grum-Grzhimaylo A."/>
            <person name="Cardenas M.E."/>
            <person name="Lodge J.D."/>
            <person name="Laessoe T."/>
            <person name="Pedersen O."/>
            <person name="Smith M.E."/>
            <person name="Kuyper T.W."/>
            <person name="Franco-Molano E.A."/>
            <person name="Baroni T.J."/>
            <person name="Aanen D.K."/>
        </authorList>
    </citation>
    <scope>NUCLEOTIDE SEQUENCE</scope>
    <source>
        <strain evidence="1">AP01</strain>
        <tissue evidence="1">Mycelium</tissue>
    </source>
</reference>
<dbReference type="EMBL" id="JABCKV010000036">
    <property type="protein sequence ID" value="KAG5645589.1"/>
    <property type="molecule type" value="Genomic_DNA"/>
</dbReference>
<organism evidence="1 2">
    <name type="scientific">Asterophora parasitica</name>
    <dbReference type="NCBI Taxonomy" id="117018"/>
    <lineage>
        <taxon>Eukaryota</taxon>
        <taxon>Fungi</taxon>
        <taxon>Dikarya</taxon>
        <taxon>Basidiomycota</taxon>
        <taxon>Agaricomycotina</taxon>
        <taxon>Agaricomycetes</taxon>
        <taxon>Agaricomycetidae</taxon>
        <taxon>Agaricales</taxon>
        <taxon>Tricholomatineae</taxon>
        <taxon>Lyophyllaceae</taxon>
        <taxon>Asterophora</taxon>
    </lineage>
</organism>
<protein>
    <submittedName>
        <fullName evidence="1">Uncharacterized protein</fullName>
    </submittedName>
</protein>
<accession>A0A9P7G9T1</accession>
<dbReference type="Proteomes" id="UP000775547">
    <property type="component" value="Unassembled WGS sequence"/>
</dbReference>